<dbReference type="EMBL" id="JACHML010000001">
    <property type="protein sequence ID" value="MBB6391894.1"/>
    <property type="molecule type" value="Genomic_DNA"/>
</dbReference>
<organism evidence="3 4">
    <name type="scientific">Microbacterium thalassium</name>
    <dbReference type="NCBI Taxonomy" id="362649"/>
    <lineage>
        <taxon>Bacteria</taxon>
        <taxon>Bacillati</taxon>
        <taxon>Actinomycetota</taxon>
        <taxon>Actinomycetes</taxon>
        <taxon>Micrococcales</taxon>
        <taxon>Microbacteriaceae</taxon>
        <taxon>Microbacterium</taxon>
    </lineage>
</organism>
<name>A0A7X0KVA6_9MICO</name>
<evidence type="ECO:0000313" key="3">
    <source>
        <dbReference type="EMBL" id="MBB6391894.1"/>
    </source>
</evidence>
<comment type="caution">
    <text evidence="3">The sequence shown here is derived from an EMBL/GenBank/DDBJ whole genome shotgun (WGS) entry which is preliminary data.</text>
</comment>
<keyword evidence="2" id="KW-1133">Transmembrane helix</keyword>
<dbReference type="AlphaFoldDB" id="A0A7X0KVA6"/>
<feature type="transmembrane region" description="Helical" evidence="2">
    <location>
        <begin position="39"/>
        <end position="62"/>
    </location>
</feature>
<sequence length="98" mass="10002">MAKAGKDPSTRAARERARLYQARRDFHAGLGRRRTRDNVIAGVVGGLIVVAITGAQIAYFTVGADGEPTATPTASVAATPSPSPTSSASPTASPTPEP</sequence>
<feature type="compositionally biased region" description="Low complexity" evidence="1">
    <location>
        <begin position="68"/>
        <end position="92"/>
    </location>
</feature>
<dbReference type="Proteomes" id="UP000537775">
    <property type="component" value="Unassembled WGS sequence"/>
</dbReference>
<keyword evidence="2" id="KW-0812">Transmembrane</keyword>
<evidence type="ECO:0000256" key="2">
    <source>
        <dbReference type="SAM" id="Phobius"/>
    </source>
</evidence>
<keyword evidence="2" id="KW-0472">Membrane</keyword>
<gene>
    <name evidence="3" type="ORF">HD594_002207</name>
</gene>
<proteinExistence type="predicted"/>
<evidence type="ECO:0008006" key="5">
    <source>
        <dbReference type="Google" id="ProtNLM"/>
    </source>
</evidence>
<accession>A0A7X0KVA6</accession>
<reference evidence="3 4" key="1">
    <citation type="submission" date="2020-08" db="EMBL/GenBank/DDBJ databases">
        <title>Sequencing the genomes of 1000 actinobacteria strains.</title>
        <authorList>
            <person name="Klenk H.-P."/>
        </authorList>
    </citation>
    <scope>NUCLEOTIDE SEQUENCE [LARGE SCALE GENOMIC DNA]</scope>
    <source>
        <strain evidence="3 4">DSM 12511</strain>
    </source>
</reference>
<dbReference type="RefSeq" id="WP_184751014.1">
    <property type="nucleotide sequence ID" value="NZ_BAAAJR010000005.1"/>
</dbReference>
<evidence type="ECO:0000313" key="4">
    <source>
        <dbReference type="Proteomes" id="UP000537775"/>
    </source>
</evidence>
<keyword evidence="4" id="KW-1185">Reference proteome</keyword>
<protein>
    <recommendedName>
        <fullName evidence="5">Dioxygenase</fullName>
    </recommendedName>
</protein>
<feature type="region of interest" description="Disordered" evidence="1">
    <location>
        <begin position="65"/>
        <end position="98"/>
    </location>
</feature>
<evidence type="ECO:0000256" key="1">
    <source>
        <dbReference type="SAM" id="MobiDB-lite"/>
    </source>
</evidence>